<evidence type="ECO:0000313" key="2">
    <source>
        <dbReference type="Proteomes" id="UP000292262"/>
    </source>
</evidence>
<dbReference type="RefSeq" id="WP_130284971.1">
    <property type="nucleotide sequence ID" value="NZ_SGXE01000001.1"/>
</dbReference>
<name>A0A4Q7PH54_9FLAO</name>
<dbReference type="EMBL" id="SGXE01000001">
    <property type="protein sequence ID" value="RZS99110.1"/>
    <property type="molecule type" value="Genomic_DNA"/>
</dbReference>
<reference evidence="1 2" key="1">
    <citation type="submission" date="2019-02" db="EMBL/GenBank/DDBJ databases">
        <title>Genomic Encyclopedia of Type Strains, Phase IV (KMG-IV): sequencing the most valuable type-strain genomes for metagenomic binning, comparative biology and taxonomic classification.</title>
        <authorList>
            <person name="Goeker M."/>
        </authorList>
    </citation>
    <scope>NUCLEOTIDE SEQUENCE [LARGE SCALE GENOMIC DNA]</scope>
    <source>
        <strain evidence="1 2">DSM 17196</strain>
    </source>
</reference>
<dbReference type="Proteomes" id="UP000292262">
    <property type="component" value="Unassembled WGS sequence"/>
</dbReference>
<evidence type="ECO:0000313" key="1">
    <source>
        <dbReference type="EMBL" id="RZS99110.1"/>
    </source>
</evidence>
<dbReference type="AlphaFoldDB" id="A0A4Q7PH54"/>
<protein>
    <submittedName>
        <fullName evidence="1">Uncharacterized protein</fullName>
    </submittedName>
</protein>
<gene>
    <name evidence="1" type="ORF">EV197_0315</name>
</gene>
<dbReference type="OrthoDB" id="714416at2"/>
<comment type="caution">
    <text evidence="1">The sequence shown here is derived from an EMBL/GenBank/DDBJ whole genome shotgun (WGS) entry which is preliminary data.</text>
</comment>
<organism evidence="1 2">
    <name type="scientific">Aquimarina brevivitae</name>
    <dbReference type="NCBI Taxonomy" id="323412"/>
    <lineage>
        <taxon>Bacteria</taxon>
        <taxon>Pseudomonadati</taxon>
        <taxon>Bacteroidota</taxon>
        <taxon>Flavobacteriia</taxon>
        <taxon>Flavobacteriales</taxon>
        <taxon>Flavobacteriaceae</taxon>
        <taxon>Aquimarina</taxon>
    </lineage>
</organism>
<sequence>MIKKNEELFYLIKSLNKSEKRYFKVPHQTNPSAEYLILFAAIDAQESYDENAIKAEFKDKTFVNQLTTIKNYLKQKIMQSLRDFHAKISVEAELIDIIRNVEILYHKGLYSICLSELKRAEKKAIRTENNKLLFHILSWKLTILKSLPNIDQKTLRNLVNQQKQVLKTIKDYVDLTAAHLLPNETTKPHNKTSSLLNKTLKTSHKYQQLIAQNAIDKAKKLLEDVLKDWEDNTLMLEESFTTYFSIANDYIDLLVKQKQFREGLVQILKLKQKATQYEEQSAAFINEKLRLFTAELEIRRHLKDLHTTNETVREIKAFMQANTALVSLNYKLSLTLQFASIYLTKKNYENVLSCIDLILREDVKKQFKELLLPSLWLQLLAYYELGKNNLIKPLIPQIKKEIKKQKNIAPYEDVLFKFIRSTAPLSSAEKKPLFITLKEELQNVLHSKSIPYDIEQWINSK</sequence>
<keyword evidence="2" id="KW-1185">Reference proteome</keyword>
<proteinExistence type="predicted"/>
<accession>A0A4Q7PH54</accession>